<dbReference type="Gene3D" id="3.40.50.720">
    <property type="entry name" value="NAD(P)-binding Rossmann-like Domain"/>
    <property type="match status" value="1"/>
</dbReference>
<sequence>MRDPYCTEGRPDPQIVSGAPRLPESATERAMTIRKPYLLYLGDAPDNLAIKMAQGVLDWRPDWCLAQWRRAGAGVALKLPEMTPEAAADQGAGTLVVGVVNAGGVLPEDWIDDLRRALEAGLDIAAGMHVRLRDVSDLGEVAARLGRTLTDLRVPDRSFSTGKGTRRPGKRVLTIGTDCSVGKKYAALALERGLRAAGADADFRATGQTGRLIAERGVAVDAVPADFIAGAAEWLCPAADPDHWDVVEGQGSLFHPSFAGVTLGLLHGAQPDRFVVCHEPTRTRMRGVDAALPTIAQVIETTLAMGRLTNADIAPAGICINTAALSEADARDTLRAAEDSHGLPATDPIRFGVESVVAELLR</sequence>
<feature type="domain" description="D-glutamate N-acetyltransferase-like N-terminal" evidence="3">
    <location>
        <begin position="76"/>
        <end position="155"/>
    </location>
</feature>
<dbReference type="PATRIC" id="fig|935700.4.peg.334"/>
<dbReference type="AlphaFoldDB" id="A0A0D1DD79"/>
<dbReference type="SUPFAM" id="SSF52540">
    <property type="entry name" value="P-loop containing nucleoside triphosphate hydrolases"/>
    <property type="match status" value="1"/>
</dbReference>
<evidence type="ECO:0000313" key="5">
    <source>
        <dbReference type="Proteomes" id="UP000032232"/>
    </source>
</evidence>
<dbReference type="NCBIfam" id="NF041892">
    <property type="entry name" value="DgcN"/>
    <property type="match status" value="1"/>
</dbReference>
<feature type="compositionally biased region" description="Basic and acidic residues" evidence="1">
    <location>
        <begin position="1"/>
        <end position="11"/>
    </location>
</feature>
<keyword evidence="5" id="KW-1185">Reference proteome</keyword>
<organism evidence="4 5">
    <name type="scientific">Jannaschia aquimarina</name>
    <dbReference type="NCBI Taxonomy" id="935700"/>
    <lineage>
        <taxon>Bacteria</taxon>
        <taxon>Pseudomonadati</taxon>
        <taxon>Pseudomonadota</taxon>
        <taxon>Alphaproteobacteria</taxon>
        <taxon>Rhodobacterales</taxon>
        <taxon>Roseobacteraceae</taxon>
        <taxon>Jannaschia</taxon>
    </lineage>
</organism>
<dbReference type="InterPro" id="IPR027417">
    <property type="entry name" value="P-loop_NTPase"/>
</dbReference>
<dbReference type="Gene3D" id="3.40.50.300">
    <property type="entry name" value="P-loop containing nucleotide triphosphate hydrolases"/>
    <property type="match status" value="1"/>
</dbReference>
<dbReference type="InterPro" id="IPR011669">
    <property type="entry name" value="DgcN-like"/>
</dbReference>
<dbReference type="PIRSF" id="PIRSF026760">
    <property type="entry name" value="UCP026760"/>
    <property type="match status" value="1"/>
</dbReference>
<proteinExistence type="predicted"/>
<dbReference type="InterPro" id="IPR035402">
    <property type="entry name" value="DgcN-like_N"/>
</dbReference>
<reference evidence="4 5" key="1">
    <citation type="submission" date="2015-02" db="EMBL/GenBank/DDBJ databases">
        <title>Genome Sequence of Jannaschia aquimarina DSM28248, a member of the Roseobacter clade.</title>
        <authorList>
            <person name="Voget S."/>
            <person name="Daniel R."/>
        </authorList>
    </citation>
    <scope>NUCLEOTIDE SEQUENCE [LARGE SCALE GENOMIC DNA]</scope>
    <source>
        <strain evidence="4 5">GSW-M26</strain>
    </source>
</reference>
<evidence type="ECO:0000259" key="2">
    <source>
        <dbReference type="Pfam" id="PF07755"/>
    </source>
</evidence>
<feature type="region of interest" description="Disordered" evidence="1">
    <location>
        <begin position="1"/>
        <end position="23"/>
    </location>
</feature>
<feature type="domain" description="D-glutamate N-acetyltransferase-like C-terminal" evidence="2">
    <location>
        <begin position="161"/>
        <end position="357"/>
    </location>
</feature>
<dbReference type="InterPro" id="IPR035086">
    <property type="entry name" value="DgcN-like_C"/>
</dbReference>
<evidence type="ECO:0000259" key="3">
    <source>
        <dbReference type="Pfam" id="PF17396"/>
    </source>
</evidence>
<dbReference type="EMBL" id="JYFE01000008">
    <property type="protein sequence ID" value="KIT17953.1"/>
    <property type="molecule type" value="Genomic_DNA"/>
</dbReference>
<evidence type="ECO:0008006" key="6">
    <source>
        <dbReference type="Google" id="ProtNLM"/>
    </source>
</evidence>
<dbReference type="STRING" id="935700.jaqu_03100"/>
<dbReference type="Proteomes" id="UP000032232">
    <property type="component" value="Unassembled WGS sequence"/>
</dbReference>
<comment type="caution">
    <text evidence="4">The sequence shown here is derived from an EMBL/GenBank/DDBJ whole genome shotgun (WGS) entry which is preliminary data.</text>
</comment>
<dbReference type="PANTHER" id="PTHR40690:SF1">
    <property type="entry name" value="DUF1611 DOMAIN-CONTAINING PROTEIN"/>
    <property type="match status" value="1"/>
</dbReference>
<protein>
    <recommendedName>
        <fullName evidence="6">DUF1611 domain-containing protein</fullName>
    </recommendedName>
</protein>
<accession>A0A0D1DD79</accession>
<evidence type="ECO:0000313" key="4">
    <source>
        <dbReference type="EMBL" id="KIT17953.1"/>
    </source>
</evidence>
<dbReference type="PANTHER" id="PTHR40690">
    <property type="entry name" value="GLL3100 PROTEIN"/>
    <property type="match status" value="1"/>
</dbReference>
<dbReference type="Pfam" id="PF17396">
    <property type="entry name" value="DUF1611_N"/>
    <property type="match status" value="1"/>
</dbReference>
<evidence type="ECO:0000256" key="1">
    <source>
        <dbReference type="SAM" id="MobiDB-lite"/>
    </source>
</evidence>
<gene>
    <name evidence="4" type="ORF">jaqu_03100</name>
</gene>
<dbReference type="Pfam" id="PF07755">
    <property type="entry name" value="DUF1611"/>
    <property type="match status" value="1"/>
</dbReference>
<name>A0A0D1DD79_9RHOB</name>